<proteinExistence type="predicted"/>
<evidence type="ECO:0000256" key="3">
    <source>
        <dbReference type="ARBA" id="ARBA00022695"/>
    </source>
</evidence>
<dbReference type="GO" id="GO:0005524">
    <property type="term" value="F:ATP binding"/>
    <property type="evidence" value="ECO:0007669"/>
    <property type="project" value="UniProtKB-KW"/>
</dbReference>
<dbReference type="Proteomes" id="UP000177371">
    <property type="component" value="Unassembled WGS sequence"/>
</dbReference>
<dbReference type="GO" id="GO:0016779">
    <property type="term" value="F:nucleotidyltransferase activity"/>
    <property type="evidence" value="ECO:0007669"/>
    <property type="project" value="UniProtKB-KW"/>
</dbReference>
<dbReference type="InterPro" id="IPR052038">
    <property type="entry name" value="Type-VII_TA_antitoxin"/>
</dbReference>
<keyword evidence="7" id="KW-0460">Magnesium</keyword>
<sequence>MQLSYDKEKLNQFCTRNQIIYLGLFGSAARGEADSKSDIDLLVEFSKTPSLLKHIGIEYELSESIFNNRKVDLITRKSLNKYIAPNILKDLQTIYEEK</sequence>
<dbReference type="InterPro" id="IPR041633">
    <property type="entry name" value="Polbeta"/>
</dbReference>
<dbReference type="STRING" id="1802610.A2W32_03550"/>
<evidence type="ECO:0000256" key="6">
    <source>
        <dbReference type="ARBA" id="ARBA00022840"/>
    </source>
</evidence>
<evidence type="ECO:0000313" key="10">
    <source>
        <dbReference type="Proteomes" id="UP000177371"/>
    </source>
</evidence>
<keyword evidence="4" id="KW-0479">Metal-binding</keyword>
<dbReference type="EMBL" id="MEUT01000071">
    <property type="protein sequence ID" value="OGC48264.1"/>
    <property type="molecule type" value="Genomic_DNA"/>
</dbReference>
<dbReference type="PANTHER" id="PTHR33571">
    <property type="entry name" value="SSL8005 PROTEIN"/>
    <property type="match status" value="1"/>
</dbReference>
<dbReference type="CDD" id="cd05403">
    <property type="entry name" value="NT_KNTase_like"/>
    <property type="match status" value="1"/>
</dbReference>
<evidence type="ECO:0000256" key="7">
    <source>
        <dbReference type="ARBA" id="ARBA00022842"/>
    </source>
</evidence>
<evidence type="ECO:0000256" key="4">
    <source>
        <dbReference type="ARBA" id="ARBA00022723"/>
    </source>
</evidence>
<protein>
    <recommendedName>
        <fullName evidence="8">Polymerase beta nucleotidyltransferase domain-containing protein</fullName>
    </recommendedName>
</protein>
<keyword evidence="3" id="KW-0548">Nucleotidyltransferase</keyword>
<keyword evidence="5" id="KW-0547">Nucleotide-binding</keyword>
<reference evidence="9 10" key="1">
    <citation type="journal article" date="2016" name="Nat. Commun.">
        <title>Thousands of microbial genomes shed light on interconnected biogeochemical processes in an aquifer system.</title>
        <authorList>
            <person name="Anantharaman K."/>
            <person name="Brown C.T."/>
            <person name="Hug L.A."/>
            <person name="Sharon I."/>
            <person name="Castelle C.J."/>
            <person name="Probst A.J."/>
            <person name="Thomas B.C."/>
            <person name="Singh A."/>
            <person name="Wilkins M.J."/>
            <person name="Karaoz U."/>
            <person name="Brodie E.L."/>
            <person name="Williams K.H."/>
            <person name="Hubbard S.S."/>
            <person name="Banfield J.F."/>
        </authorList>
    </citation>
    <scope>NUCLEOTIDE SEQUENCE [LARGE SCALE GENOMIC DNA]</scope>
</reference>
<keyword evidence="2" id="KW-0808">Transferase</keyword>
<feature type="domain" description="Polymerase beta nucleotidyltransferase" evidence="8">
    <location>
        <begin position="8"/>
        <end position="97"/>
    </location>
</feature>
<accession>A0A1F4UTH9</accession>
<keyword evidence="6" id="KW-0067">ATP-binding</keyword>
<dbReference type="AlphaFoldDB" id="A0A1F4UTH9"/>
<evidence type="ECO:0000259" key="8">
    <source>
        <dbReference type="Pfam" id="PF18765"/>
    </source>
</evidence>
<name>A0A1F4UTH9_UNCKA</name>
<dbReference type="PANTHER" id="PTHR33571:SF12">
    <property type="entry name" value="BSL3053 PROTEIN"/>
    <property type="match status" value="1"/>
</dbReference>
<dbReference type="SUPFAM" id="SSF81301">
    <property type="entry name" value="Nucleotidyltransferase"/>
    <property type="match status" value="1"/>
</dbReference>
<comment type="cofactor">
    <cofactor evidence="1">
        <name>Mg(2+)</name>
        <dbReference type="ChEBI" id="CHEBI:18420"/>
    </cofactor>
</comment>
<dbReference type="Gene3D" id="3.30.460.10">
    <property type="entry name" value="Beta Polymerase, domain 2"/>
    <property type="match status" value="1"/>
</dbReference>
<evidence type="ECO:0000313" key="9">
    <source>
        <dbReference type="EMBL" id="OGC48264.1"/>
    </source>
</evidence>
<comment type="caution">
    <text evidence="9">The sequence shown here is derived from an EMBL/GenBank/DDBJ whole genome shotgun (WGS) entry which is preliminary data.</text>
</comment>
<organism evidence="9 10">
    <name type="scientific">candidate division WWE3 bacterium RBG_16_37_10</name>
    <dbReference type="NCBI Taxonomy" id="1802610"/>
    <lineage>
        <taxon>Bacteria</taxon>
        <taxon>Katanobacteria</taxon>
    </lineage>
</organism>
<dbReference type="InterPro" id="IPR043519">
    <property type="entry name" value="NT_sf"/>
</dbReference>
<evidence type="ECO:0000256" key="5">
    <source>
        <dbReference type="ARBA" id="ARBA00022741"/>
    </source>
</evidence>
<evidence type="ECO:0000256" key="1">
    <source>
        <dbReference type="ARBA" id="ARBA00001946"/>
    </source>
</evidence>
<dbReference type="GO" id="GO:0046872">
    <property type="term" value="F:metal ion binding"/>
    <property type="evidence" value="ECO:0007669"/>
    <property type="project" value="UniProtKB-KW"/>
</dbReference>
<gene>
    <name evidence="9" type="ORF">A2W32_03550</name>
</gene>
<evidence type="ECO:0000256" key="2">
    <source>
        <dbReference type="ARBA" id="ARBA00022679"/>
    </source>
</evidence>
<dbReference type="Pfam" id="PF18765">
    <property type="entry name" value="Polbeta"/>
    <property type="match status" value="1"/>
</dbReference>